<sequence>MPTNGVASSLFLRCGISLRQNSQSDPKLLAGSSRARHSVPHQRLQQIAAIRAHAARELSTSRLDEASPSPVLTFRSVPPPCSTVRLTTQSRGCHLAGGAVENEVEKLRQSLADTLARHVPENRGKRRGDGLRGDSWIAHIAVVSPGVAISVNENCDPTVRGDMVTALNLLSEKTDFPSHVVWPLLVGRSLAVPIGGAHAGLALGAWQGVYVVDGREGGGDVDLVLTLLPTLHQTQRTIQAKTRGCEDIGDDLDRFLSSVTSPYFPSGFAGEASRQRSGEYGFAEERESFLVHVWTRHTSCSLSVLGKARLIEMEPLMSRIVPEAWNDRHFQHTYEGPDDMPAHAKTTLFTAEVFLPVGAPEAEEGTRGGTGSVAGGTESASPCSTVDPLTDAVRRPTGGKNKRHFQQKCGQRVDFGPSQTATLNEHRDGGGWGGGHARKLVFSAIGVPGESGNVASCTNEKVMMVRHVVPVTTGTRPGSTAPMKALLERALQKMLAKVRIGGLHCYVRALGAGIAVSCRTEEACGGEIVSCRGTQKEMEVDGIDSGCEDGGEVVRQVLAGVIPDSWGAASKTAPAVDGGVSIVASCRGALLGNGLLIPIRAGKLVCPPEHDIFLWTGGLVGIECSSENVACEENTDGPEENKVPSTEGCSRVGSQKQRVDVTCTLLGSMSTHDHT</sequence>
<dbReference type="PANTHER" id="PTHR30615:SF8">
    <property type="entry name" value="UPF0047 PROTEIN C4A8.02C"/>
    <property type="match status" value="1"/>
</dbReference>
<organism evidence="3 4">
    <name type="scientific">Toxoplasma gondii</name>
    <dbReference type="NCBI Taxonomy" id="5811"/>
    <lineage>
        <taxon>Eukaryota</taxon>
        <taxon>Sar</taxon>
        <taxon>Alveolata</taxon>
        <taxon>Apicomplexa</taxon>
        <taxon>Conoidasida</taxon>
        <taxon>Coccidia</taxon>
        <taxon>Eucoccidiorida</taxon>
        <taxon>Eimeriorina</taxon>
        <taxon>Sarcocystidae</taxon>
        <taxon>Toxoplasma</taxon>
    </lineage>
</organism>
<comment type="caution">
    <text evidence="3">The sequence shown here is derived from an EMBL/GenBank/DDBJ whole genome shotgun (WGS) entry which is preliminary data.</text>
</comment>
<proteinExistence type="inferred from homology"/>
<gene>
    <name evidence="3" type="ORF">TGRH88_083290</name>
</gene>
<protein>
    <submittedName>
        <fullName evidence="3">Uncharacterized protein</fullName>
    </submittedName>
</protein>
<comment type="similarity">
    <text evidence="1">Belongs to the UPF0047 family.</text>
</comment>
<evidence type="ECO:0000313" key="3">
    <source>
        <dbReference type="EMBL" id="KAF4642518.1"/>
    </source>
</evidence>
<name>A0A7J6K5T9_TOXGO</name>
<dbReference type="InterPro" id="IPR001602">
    <property type="entry name" value="UPF0047_YjbQ-like"/>
</dbReference>
<dbReference type="VEuPathDB" id="ToxoDB:TGME49_200470"/>
<dbReference type="InterPro" id="IPR035917">
    <property type="entry name" value="YjbQ-like_sf"/>
</dbReference>
<evidence type="ECO:0000256" key="1">
    <source>
        <dbReference type="ARBA" id="ARBA00005534"/>
    </source>
</evidence>
<accession>A0A7J6K5T9</accession>
<dbReference type="SUPFAM" id="SSF111038">
    <property type="entry name" value="YjbQ-like"/>
    <property type="match status" value="2"/>
</dbReference>
<dbReference type="PANTHER" id="PTHR30615">
    <property type="entry name" value="UNCHARACTERIZED PROTEIN YJBQ-RELATED"/>
    <property type="match status" value="1"/>
</dbReference>
<feature type="region of interest" description="Disordered" evidence="2">
    <location>
        <begin position="362"/>
        <end position="391"/>
    </location>
</feature>
<dbReference type="EMBL" id="JAAUHK010000194">
    <property type="protein sequence ID" value="KAF4642518.1"/>
    <property type="molecule type" value="Genomic_DNA"/>
</dbReference>
<keyword evidence="4" id="KW-1185">Reference proteome</keyword>
<dbReference type="Proteomes" id="UP000557509">
    <property type="component" value="Unassembled WGS sequence"/>
</dbReference>
<reference evidence="3 4" key="1">
    <citation type="submission" date="2020-03" db="EMBL/GenBank/DDBJ databases">
        <title>Genome sequence of Toxoplasma gondii RH-88 strain.</title>
        <authorList>
            <person name="Lorenzi H.A."/>
            <person name="Venepally P."/>
            <person name="Rozenberg A."/>
            <person name="Sibley D."/>
        </authorList>
    </citation>
    <scope>NUCLEOTIDE SEQUENCE [LARGE SCALE GENOMIC DNA]</scope>
    <source>
        <strain evidence="3 4">RH-88</strain>
    </source>
</reference>
<evidence type="ECO:0000313" key="4">
    <source>
        <dbReference type="Proteomes" id="UP000557509"/>
    </source>
</evidence>
<dbReference type="Pfam" id="PF01894">
    <property type="entry name" value="YjbQ"/>
    <property type="match status" value="1"/>
</dbReference>
<dbReference type="Gene3D" id="2.60.120.460">
    <property type="entry name" value="YjbQ-like"/>
    <property type="match status" value="2"/>
</dbReference>
<evidence type="ECO:0000256" key="2">
    <source>
        <dbReference type="SAM" id="MobiDB-lite"/>
    </source>
</evidence>
<dbReference type="AlphaFoldDB" id="A0A7J6K5T9"/>